<accession>A0ABR5IWV7</accession>
<dbReference type="PROSITE" id="PS00012">
    <property type="entry name" value="PHOSPHOPANTETHEINE"/>
    <property type="match status" value="1"/>
</dbReference>
<dbReference type="InterPro" id="IPR006162">
    <property type="entry name" value="Ppantetheine_attach_site"/>
</dbReference>
<comment type="caution">
    <text evidence="4">The sequence shown here is derived from an EMBL/GenBank/DDBJ whole genome shotgun (WGS) entry which is preliminary data.</text>
</comment>
<reference evidence="4 5" key="1">
    <citation type="submission" date="2015-07" db="EMBL/GenBank/DDBJ databases">
        <authorList>
            <person name="Ju K.-S."/>
            <person name="Doroghazi J.R."/>
            <person name="Metcalf W.W."/>
        </authorList>
    </citation>
    <scope>NUCLEOTIDE SEQUENCE [LARGE SCALE GENOMIC DNA]</scope>
    <source>
        <strain evidence="4 5">NRRL B-3589</strain>
    </source>
</reference>
<sequence length="92" mass="9871">MPTMLTVSDLLVLLRECAGEEESVDLDGDILDVPFEDLGYDSLALLNTVGRIERDCSIQLGDDTVEKALTPRDLIDMTNTALGAATAADDTL</sequence>
<keyword evidence="5" id="KW-1185">Reference proteome</keyword>
<protein>
    <submittedName>
        <fullName evidence="4">Actinorhodin polyketide synthase acyl carrier protein</fullName>
    </submittedName>
</protein>
<dbReference type="EMBL" id="LGUT01003295">
    <property type="protein sequence ID" value="KOG85635.1"/>
    <property type="molecule type" value="Genomic_DNA"/>
</dbReference>
<feature type="domain" description="Carrier" evidence="3">
    <location>
        <begin position="1"/>
        <end position="82"/>
    </location>
</feature>
<proteinExistence type="predicted"/>
<dbReference type="Pfam" id="PF00550">
    <property type="entry name" value="PP-binding"/>
    <property type="match status" value="1"/>
</dbReference>
<evidence type="ECO:0000256" key="1">
    <source>
        <dbReference type="ARBA" id="ARBA00022450"/>
    </source>
</evidence>
<dbReference type="InterPro" id="IPR009081">
    <property type="entry name" value="PP-bd_ACP"/>
</dbReference>
<dbReference type="PROSITE" id="PS50075">
    <property type="entry name" value="CARRIER"/>
    <property type="match status" value="1"/>
</dbReference>
<dbReference type="InterPro" id="IPR036736">
    <property type="entry name" value="ACP-like_sf"/>
</dbReference>
<dbReference type="Proteomes" id="UP000037020">
    <property type="component" value="Unassembled WGS sequence"/>
</dbReference>
<gene>
    <name evidence="4" type="ORF">ADK38_35570</name>
</gene>
<dbReference type="RefSeq" id="WP_030879769.1">
    <property type="nucleotide sequence ID" value="NZ_JBIRHZ010000006.1"/>
</dbReference>
<evidence type="ECO:0000313" key="5">
    <source>
        <dbReference type="Proteomes" id="UP000037020"/>
    </source>
</evidence>
<evidence type="ECO:0000313" key="4">
    <source>
        <dbReference type="EMBL" id="KOG85635.1"/>
    </source>
</evidence>
<dbReference type="Gene3D" id="1.10.1200.10">
    <property type="entry name" value="ACP-like"/>
    <property type="match status" value="1"/>
</dbReference>
<evidence type="ECO:0000256" key="2">
    <source>
        <dbReference type="ARBA" id="ARBA00022553"/>
    </source>
</evidence>
<keyword evidence="2" id="KW-0597">Phosphoprotein</keyword>
<name>A0ABR5IWV7_9ACTN</name>
<evidence type="ECO:0000259" key="3">
    <source>
        <dbReference type="PROSITE" id="PS50075"/>
    </source>
</evidence>
<keyword evidence="1" id="KW-0596">Phosphopantetheine</keyword>
<dbReference type="SUPFAM" id="SSF47336">
    <property type="entry name" value="ACP-like"/>
    <property type="match status" value="1"/>
</dbReference>
<organism evidence="4 5">
    <name type="scientific">Streptomyces varsoviensis</name>
    <dbReference type="NCBI Taxonomy" id="67373"/>
    <lineage>
        <taxon>Bacteria</taxon>
        <taxon>Bacillati</taxon>
        <taxon>Actinomycetota</taxon>
        <taxon>Actinomycetes</taxon>
        <taxon>Kitasatosporales</taxon>
        <taxon>Streptomycetaceae</taxon>
        <taxon>Streptomyces</taxon>
    </lineage>
</organism>